<dbReference type="EMBL" id="CAJVPS010000262">
    <property type="protein sequence ID" value="CAG8470994.1"/>
    <property type="molecule type" value="Genomic_DNA"/>
</dbReference>
<dbReference type="FunFam" id="1.10.260.100:FF:000001">
    <property type="entry name" value="Ubiquilin 1"/>
    <property type="match status" value="1"/>
</dbReference>
<accession>A0A9N8W0P5</accession>
<dbReference type="Pfam" id="PF00240">
    <property type="entry name" value="ubiquitin"/>
    <property type="match status" value="1"/>
</dbReference>
<evidence type="ECO:0000256" key="1">
    <source>
        <dbReference type="ARBA" id="ARBA00071717"/>
    </source>
</evidence>
<dbReference type="GO" id="GO:0031593">
    <property type="term" value="F:polyubiquitin modification-dependent protein binding"/>
    <property type="evidence" value="ECO:0007669"/>
    <property type="project" value="TreeGrafter"/>
</dbReference>
<dbReference type="Gene3D" id="1.10.8.10">
    <property type="entry name" value="DNA helicase RuvA subunit, C-terminal domain"/>
    <property type="match status" value="1"/>
</dbReference>
<dbReference type="OrthoDB" id="267397at2759"/>
<dbReference type="SUPFAM" id="SSF46934">
    <property type="entry name" value="UBA-like"/>
    <property type="match status" value="1"/>
</dbReference>
<dbReference type="GO" id="GO:0006511">
    <property type="term" value="P:ubiquitin-dependent protein catabolic process"/>
    <property type="evidence" value="ECO:0007669"/>
    <property type="project" value="TreeGrafter"/>
</dbReference>
<keyword evidence="6" id="KW-1185">Reference proteome</keyword>
<sequence length="480" mass="52750">MEETLSERSIVVSFRPSNGKLFDCSFDPSQMTVLQLKEKLARETNIPADSMRLVYSGRILKDEDMVDSYGVKEGHTIHVVRGAANQAAEQAAANSSSSGGASRYATPSTSSSPASSSSVNPFSNPPPTRQLGSNSNNFEQDLMRGMMNSPMMRQILSNPEIVRSMVMQNPTMRQMIERNPEIGHIINDPSFIRQTMDMARNPELMREMMRNNDRALANLETIPGGFNHLRRMYHTLQEPLESAGRHSDNSSEAANQRLAQMLNVESPPEGQINSTPLPNPWAPRNHNNSGSSSTTTGSSLSQTNPFGGISNFGFGFPGSILNFTTPPIGDRIASTTNQTSTSQTNQTSQANNSSSTPSSTSAGVSTTTPSFSDPDLFRRFQQAMQRYPQYLSRPHQQTFYPTSLFGSPNPFFMNMQQSSFGAAQPTTIQPTEPPEIRFRLQLERLEEMGFVDQAANIRALLAAGGDVNSAIEWLLQNSNS</sequence>
<feature type="region of interest" description="Disordered" evidence="2">
    <location>
        <begin position="90"/>
        <end position="141"/>
    </location>
</feature>
<dbReference type="SMART" id="SM00213">
    <property type="entry name" value="UBQ"/>
    <property type="match status" value="1"/>
</dbReference>
<feature type="region of interest" description="Disordered" evidence="2">
    <location>
        <begin position="327"/>
        <end position="374"/>
    </location>
</feature>
<dbReference type="Gene3D" id="1.10.260.100">
    <property type="match status" value="1"/>
</dbReference>
<evidence type="ECO:0000256" key="2">
    <source>
        <dbReference type="SAM" id="MobiDB-lite"/>
    </source>
</evidence>
<proteinExistence type="predicted"/>
<dbReference type="FunFam" id="1.10.8.10:FF:000079">
    <property type="entry name" value="Ubiquitin family protein"/>
    <property type="match status" value="1"/>
</dbReference>
<dbReference type="PANTHER" id="PTHR10677">
    <property type="entry name" value="UBIQUILIN"/>
    <property type="match status" value="1"/>
</dbReference>
<dbReference type="Pfam" id="PF23195">
    <property type="entry name" value="UBQLN1"/>
    <property type="match status" value="1"/>
</dbReference>
<dbReference type="InterPro" id="IPR009060">
    <property type="entry name" value="UBA-like_sf"/>
</dbReference>
<feature type="domain" description="Ubiquitin-like" evidence="4">
    <location>
        <begin position="30"/>
        <end position="80"/>
    </location>
</feature>
<dbReference type="SUPFAM" id="SSF54236">
    <property type="entry name" value="Ubiquitin-like"/>
    <property type="match status" value="1"/>
</dbReference>
<evidence type="ECO:0000259" key="4">
    <source>
        <dbReference type="PROSITE" id="PS50053"/>
    </source>
</evidence>
<feature type="compositionally biased region" description="Low complexity" evidence="2">
    <location>
        <begin position="285"/>
        <end position="304"/>
    </location>
</feature>
<feature type="compositionally biased region" description="Low complexity" evidence="2">
    <location>
        <begin position="90"/>
        <end position="122"/>
    </location>
</feature>
<dbReference type="CDD" id="cd14399">
    <property type="entry name" value="UBA_PLICs"/>
    <property type="match status" value="1"/>
</dbReference>
<gene>
    <name evidence="5" type="ORF">ALEPTO_LOCUS2011</name>
</gene>
<feature type="compositionally biased region" description="Low complexity" evidence="2">
    <location>
        <begin position="334"/>
        <end position="370"/>
    </location>
</feature>
<feature type="compositionally biased region" description="Polar residues" evidence="2">
    <location>
        <begin position="130"/>
        <end position="139"/>
    </location>
</feature>
<dbReference type="PROSITE" id="PS50030">
    <property type="entry name" value="UBA"/>
    <property type="match status" value="1"/>
</dbReference>
<dbReference type="GO" id="GO:0005829">
    <property type="term" value="C:cytosol"/>
    <property type="evidence" value="ECO:0007669"/>
    <property type="project" value="TreeGrafter"/>
</dbReference>
<dbReference type="Pfam" id="PF00627">
    <property type="entry name" value="UBA"/>
    <property type="match status" value="1"/>
</dbReference>
<dbReference type="Proteomes" id="UP000789508">
    <property type="component" value="Unassembled WGS sequence"/>
</dbReference>
<evidence type="ECO:0000313" key="5">
    <source>
        <dbReference type="EMBL" id="CAG8470994.1"/>
    </source>
</evidence>
<dbReference type="SMART" id="SM00727">
    <property type="entry name" value="STI1"/>
    <property type="match status" value="2"/>
</dbReference>
<reference evidence="5" key="1">
    <citation type="submission" date="2021-06" db="EMBL/GenBank/DDBJ databases">
        <authorList>
            <person name="Kallberg Y."/>
            <person name="Tangrot J."/>
            <person name="Rosling A."/>
        </authorList>
    </citation>
    <scope>NUCLEOTIDE SEQUENCE</scope>
    <source>
        <strain evidence="5">FL130A</strain>
    </source>
</reference>
<comment type="caution">
    <text evidence="5">The sequence shown here is derived from an EMBL/GenBank/DDBJ whole genome shotgun (WGS) entry which is preliminary data.</text>
</comment>
<dbReference type="SMART" id="SM00165">
    <property type="entry name" value="UBA"/>
    <property type="match status" value="1"/>
</dbReference>
<evidence type="ECO:0000313" key="6">
    <source>
        <dbReference type="Proteomes" id="UP000789508"/>
    </source>
</evidence>
<dbReference type="InterPro" id="IPR006636">
    <property type="entry name" value="STI1_HS-bd"/>
</dbReference>
<protein>
    <recommendedName>
        <fullName evidence="1">Ubiquilin</fullName>
    </recommendedName>
</protein>
<feature type="domain" description="UBA" evidence="3">
    <location>
        <begin position="431"/>
        <end position="477"/>
    </location>
</feature>
<feature type="region of interest" description="Disordered" evidence="2">
    <location>
        <begin position="266"/>
        <end position="304"/>
    </location>
</feature>
<dbReference type="InterPro" id="IPR015496">
    <property type="entry name" value="Ubiquilin"/>
</dbReference>
<name>A0A9N8W0P5_9GLOM</name>
<organism evidence="5 6">
    <name type="scientific">Ambispora leptoticha</name>
    <dbReference type="NCBI Taxonomy" id="144679"/>
    <lineage>
        <taxon>Eukaryota</taxon>
        <taxon>Fungi</taxon>
        <taxon>Fungi incertae sedis</taxon>
        <taxon>Mucoromycota</taxon>
        <taxon>Glomeromycotina</taxon>
        <taxon>Glomeromycetes</taxon>
        <taxon>Archaeosporales</taxon>
        <taxon>Ambisporaceae</taxon>
        <taxon>Ambispora</taxon>
    </lineage>
</organism>
<dbReference type="InterPro" id="IPR015940">
    <property type="entry name" value="UBA"/>
</dbReference>
<dbReference type="InterPro" id="IPR029071">
    <property type="entry name" value="Ubiquitin-like_domsf"/>
</dbReference>
<dbReference type="AlphaFoldDB" id="A0A9N8W0P5"/>
<dbReference type="PANTHER" id="PTHR10677:SF3">
    <property type="entry name" value="FI07626P-RELATED"/>
    <property type="match status" value="1"/>
</dbReference>
<dbReference type="InterPro" id="IPR000626">
    <property type="entry name" value="Ubiquitin-like_dom"/>
</dbReference>
<dbReference type="PROSITE" id="PS50053">
    <property type="entry name" value="UBIQUITIN_2"/>
    <property type="match status" value="1"/>
</dbReference>
<evidence type="ECO:0000259" key="3">
    <source>
        <dbReference type="PROSITE" id="PS50030"/>
    </source>
</evidence>
<dbReference type="CDD" id="cd16106">
    <property type="entry name" value="Ubl_Dsk2p_like"/>
    <property type="match status" value="1"/>
</dbReference>
<dbReference type="Gene3D" id="3.10.20.90">
    <property type="entry name" value="Phosphatidylinositol 3-kinase Catalytic Subunit, Chain A, domain 1"/>
    <property type="match status" value="1"/>
</dbReference>